<dbReference type="OrthoDB" id="44918at2759"/>
<proteinExistence type="inferred from homology"/>
<keyword evidence="12" id="KW-1185">Reference proteome</keyword>
<feature type="domain" description="MOFRL" evidence="9">
    <location>
        <begin position="414"/>
        <end position="533"/>
    </location>
</feature>
<accession>A0A401SYV1</accession>
<comment type="caution">
    <text evidence="11">The sequence shown here is derived from an EMBL/GenBank/DDBJ whole genome shotgun (WGS) entry which is preliminary data.</text>
</comment>
<feature type="domain" description="MOFRL-associated" evidence="10">
    <location>
        <begin position="47"/>
        <end position="293"/>
    </location>
</feature>
<evidence type="ECO:0000256" key="5">
    <source>
        <dbReference type="ARBA" id="ARBA00022679"/>
    </source>
</evidence>
<dbReference type="Gene3D" id="3.40.1480.10">
    <property type="entry name" value="MOFRL domain"/>
    <property type="match status" value="1"/>
</dbReference>
<gene>
    <name evidence="11" type="ORF">chiPu_0014060</name>
</gene>
<evidence type="ECO:0000259" key="9">
    <source>
        <dbReference type="Pfam" id="PF05161"/>
    </source>
</evidence>
<protein>
    <recommendedName>
        <fullName evidence="4">Glycerate kinase</fullName>
        <ecNumber evidence="3">2.7.1.31</ecNumber>
    </recommendedName>
</protein>
<name>A0A401SYV1_CHIPU</name>
<dbReference type="PANTHER" id="PTHR12227:SF0">
    <property type="entry name" value="GLYCERATE KINASE"/>
    <property type="match status" value="1"/>
</dbReference>
<dbReference type="PANTHER" id="PTHR12227">
    <property type="entry name" value="GLYCERATE KINASE"/>
    <property type="match status" value="1"/>
</dbReference>
<keyword evidence="6" id="KW-0547">Nucleotide-binding</keyword>
<evidence type="ECO:0000256" key="6">
    <source>
        <dbReference type="ARBA" id="ARBA00022741"/>
    </source>
</evidence>
<evidence type="ECO:0000256" key="3">
    <source>
        <dbReference type="ARBA" id="ARBA00012101"/>
    </source>
</evidence>
<evidence type="ECO:0000313" key="12">
    <source>
        <dbReference type="Proteomes" id="UP000287033"/>
    </source>
</evidence>
<dbReference type="STRING" id="137246.A0A401SYV1"/>
<dbReference type="InterPro" id="IPR037035">
    <property type="entry name" value="GK-like_C_sf"/>
</dbReference>
<evidence type="ECO:0000313" key="11">
    <source>
        <dbReference type="EMBL" id="GCC35575.1"/>
    </source>
</evidence>
<dbReference type="SUPFAM" id="SSF82544">
    <property type="entry name" value="GckA/TtuD-like"/>
    <property type="match status" value="1"/>
</dbReference>
<dbReference type="GO" id="GO:0005737">
    <property type="term" value="C:cytoplasm"/>
    <property type="evidence" value="ECO:0007669"/>
    <property type="project" value="TreeGrafter"/>
</dbReference>
<dbReference type="InterPro" id="IPR025286">
    <property type="entry name" value="MOFRL_assoc_dom"/>
</dbReference>
<dbReference type="FunFam" id="3.40.50.10180:FF:000001">
    <property type="entry name" value="Glycerate kinase"/>
    <property type="match status" value="1"/>
</dbReference>
<keyword evidence="8" id="KW-0067">ATP-binding</keyword>
<evidence type="ECO:0000256" key="7">
    <source>
        <dbReference type="ARBA" id="ARBA00022777"/>
    </source>
</evidence>
<keyword evidence="5" id="KW-0808">Transferase</keyword>
<evidence type="ECO:0000259" key="10">
    <source>
        <dbReference type="Pfam" id="PF13660"/>
    </source>
</evidence>
<keyword evidence="7" id="KW-0418">Kinase</keyword>
<evidence type="ECO:0000256" key="4">
    <source>
        <dbReference type="ARBA" id="ARBA00020720"/>
    </source>
</evidence>
<dbReference type="EMBL" id="BEZZ01000717">
    <property type="protein sequence ID" value="GCC35575.1"/>
    <property type="molecule type" value="Genomic_DNA"/>
</dbReference>
<dbReference type="GO" id="GO:0008887">
    <property type="term" value="F:glycerate kinase activity"/>
    <property type="evidence" value="ECO:0007669"/>
    <property type="project" value="UniProtKB-EC"/>
</dbReference>
<dbReference type="Proteomes" id="UP000287033">
    <property type="component" value="Unassembled WGS sequence"/>
</dbReference>
<sequence length="544" mass="59538">MITAFGRYLWLHFNHQLIYKTWKPKKLHLHNTSVINKEMSLRQHGLQIFQAAINAVLPQNMIKKNINIEGDRLMIQNQCFPVHKNVYLVGFGKAVLGMAAAMEEILGDHLLQGVISVPLGIQKILSETGKEDMLLKPQTKIQAMEGAKHNLPDENALKAANSIHHLVEGLTADDLLFVLISGGGSALLPAPIPPVTLEEKQYLTKQLAAKGATIQELNTVRKMLSLLKGGGLARAAYPAQVVSLIMSDVIGDNLEYVASGPTVPTLHSKDDCHKILLKYNLLSSMPESVKEVLSQSSMKMDKEEIQTFAHVCNFIVGSNAIALEKAKCKSESLGYNTSVLSTVISGDVKTVAKLYSLLIRYVCSVLAAASSKYVHVSKMKDEILQMVVNMELPDFQLDGCLELLEETQHSKKPICLLAGGETTVRLQGKGKGGRNQELALHLALELHHAKSKIPQDLLTKYEVIFLSGGTDGQDGPTEAAGAFAYSDLVDKAFAEGLNAEDFLNNNDSFTFFNKFNNGVDLIVTGLTNTNVMDMQAIIIQPNEI</sequence>
<evidence type="ECO:0000256" key="2">
    <source>
        <dbReference type="ARBA" id="ARBA00005393"/>
    </source>
</evidence>
<organism evidence="11 12">
    <name type="scientific">Chiloscyllium punctatum</name>
    <name type="common">Brownbanded bambooshark</name>
    <name type="synonym">Hemiscyllium punctatum</name>
    <dbReference type="NCBI Taxonomy" id="137246"/>
    <lineage>
        <taxon>Eukaryota</taxon>
        <taxon>Metazoa</taxon>
        <taxon>Chordata</taxon>
        <taxon>Craniata</taxon>
        <taxon>Vertebrata</taxon>
        <taxon>Chondrichthyes</taxon>
        <taxon>Elasmobranchii</taxon>
        <taxon>Galeomorphii</taxon>
        <taxon>Galeoidea</taxon>
        <taxon>Orectolobiformes</taxon>
        <taxon>Hemiscylliidae</taxon>
        <taxon>Chiloscyllium</taxon>
    </lineage>
</organism>
<comment type="similarity">
    <text evidence="2">Belongs to the glycerate kinase type-2 family.</text>
</comment>
<dbReference type="Pfam" id="PF13660">
    <property type="entry name" value="DUF4147"/>
    <property type="match status" value="1"/>
</dbReference>
<evidence type="ECO:0000256" key="1">
    <source>
        <dbReference type="ARBA" id="ARBA00000694"/>
    </source>
</evidence>
<dbReference type="EC" id="2.7.1.31" evidence="3"/>
<dbReference type="InterPro" id="IPR038614">
    <property type="entry name" value="GK_N_sf"/>
</dbReference>
<dbReference type="InterPro" id="IPR007835">
    <property type="entry name" value="MOFRL"/>
</dbReference>
<dbReference type="AlphaFoldDB" id="A0A401SYV1"/>
<reference evidence="11 12" key="1">
    <citation type="journal article" date="2018" name="Nat. Ecol. Evol.">
        <title>Shark genomes provide insights into elasmobranch evolution and the origin of vertebrates.</title>
        <authorList>
            <person name="Hara Y"/>
            <person name="Yamaguchi K"/>
            <person name="Onimaru K"/>
            <person name="Kadota M"/>
            <person name="Koyanagi M"/>
            <person name="Keeley SD"/>
            <person name="Tatsumi K"/>
            <person name="Tanaka K"/>
            <person name="Motone F"/>
            <person name="Kageyama Y"/>
            <person name="Nozu R"/>
            <person name="Adachi N"/>
            <person name="Nishimura O"/>
            <person name="Nakagawa R"/>
            <person name="Tanegashima C"/>
            <person name="Kiyatake I"/>
            <person name="Matsumoto R"/>
            <person name="Murakumo K"/>
            <person name="Nishida K"/>
            <person name="Terakita A"/>
            <person name="Kuratani S"/>
            <person name="Sato K"/>
            <person name="Hyodo S Kuraku.S."/>
        </authorList>
    </citation>
    <scope>NUCLEOTIDE SEQUENCE [LARGE SCALE GENOMIC DNA]</scope>
</reference>
<dbReference type="OMA" id="GKAAWRM"/>
<dbReference type="Pfam" id="PF05161">
    <property type="entry name" value="MOFRL"/>
    <property type="match status" value="1"/>
</dbReference>
<comment type="catalytic activity">
    <reaction evidence="1">
        <text>(R)-glycerate + ATP = (2R)-3-phosphoglycerate + ADP + H(+)</text>
        <dbReference type="Rhea" id="RHEA:23516"/>
        <dbReference type="ChEBI" id="CHEBI:15378"/>
        <dbReference type="ChEBI" id="CHEBI:16659"/>
        <dbReference type="ChEBI" id="CHEBI:30616"/>
        <dbReference type="ChEBI" id="CHEBI:58272"/>
        <dbReference type="ChEBI" id="CHEBI:456216"/>
        <dbReference type="EC" id="2.7.1.31"/>
    </reaction>
</comment>
<dbReference type="InterPro" id="IPR039760">
    <property type="entry name" value="MOFRL_protein"/>
</dbReference>
<dbReference type="Gene3D" id="3.40.50.10180">
    <property type="entry name" value="Glycerate kinase, MOFRL-like N-terminal domain"/>
    <property type="match status" value="1"/>
</dbReference>
<evidence type="ECO:0000256" key="8">
    <source>
        <dbReference type="ARBA" id="ARBA00022840"/>
    </source>
</evidence>
<dbReference type="GO" id="GO:0005524">
    <property type="term" value="F:ATP binding"/>
    <property type="evidence" value="ECO:0007669"/>
    <property type="project" value="UniProtKB-KW"/>
</dbReference>